<dbReference type="OrthoDB" id="542013at2759"/>
<dbReference type="SUPFAM" id="SSF51735">
    <property type="entry name" value="NAD(P)-binding Rossmann-fold domains"/>
    <property type="match status" value="1"/>
</dbReference>
<dbReference type="Gene3D" id="3.40.50.720">
    <property type="entry name" value="NAD(P)-binding Rossmann-like Domain"/>
    <property type="match status" value="1"/>
</dbReference>
<dbReference type="EMBL" id="MU004293">
    <property type="protein sequence ID" value="KAF2661561.1"/>
    <property type="molecule type" value="Genomic_DNA"/>
</dbReference>
<dbReference type="InterPro" id="IPR036291">
    <property type="entry name" value="NAD(P)-bd_dom_sf"/>
</dbReference>
<keyword evidence="2" id="KW-0560">Oxidoreductase</keyword>
<organism evidence="3 4">
    <name type="scientific">Lophiostoma macrostomum CBS 122681</name>
    <dbReference type="NCBI Taxonomy" id="1314788"/>
    <lineage>
        <taxon>Eukaryota</taxon>
        <taxon>Fungi</taxon>
        <taxon>Dikarya</taxon>
        <taxon>Ascomycota</taxon>
        <taxon>Pezizomycotina</taxon>
        <taxon>Dothideomycetes</taxon>
        <taxon>Pleosporomycetidae</taxon>
        <taxon>Pleosporales</taxon>
        <taxon>Lophiostomataceae</taxon>
        <taxon>Lophiostoma</taxon>
    </lineage>
</organism>
<evidence type="ECO:0000256" key="1">
    <source>
        <dbReference type="ARBA" id="ARBA00006484"/>
    </source>
</evidence>
<comment type="similarity">
    <text evidence="1">Belongs to the short-chain dehydrogenases/reductases (SDR) family.</text>
</comment>
<dbReference type="PANTHER" id="PTHR24320:SF152">
    <property type="entry name" value="SHORT-CHAIN DEHYDROGENASE_REDUCTASE FAMILY PROTEIN"/>
    <property type="match status" value="1"/>
</dbReference>
<sequence length="322" mass="36227">MTTQAYNSTILITGGTQGMGYHTSLSIAKQRPQSLVVIASRTDSLDAATQINKQLKQSNVRYVQLDLGSLAKVRKFVGKWKGAGYPRIEVLVLNAAVQIWGDVNYTDDGIEKQFGVNHVGHALLYHLLQKDGCLGEHVRIVITSSGVHDPREKWGKSPDWTTAEEIARPDEASRKKRDGMERYSESKVANVLWMYALAKRVRHSQKTVVAFDPGLMPGTGLQRDANPVVKWMFVSLFPLVIPLLQKLYRENVHSPKESGESLAWLAVGQEGKGKSGAYYEARREKETSVLSRREDKQEDLWRWTVDFVAQDAEERVKFDGVD</sequence>
<dbReference type="Proteomes" id="UP000799324">
    <property type="component" value="Unassembled WGS sequence"/>
</dbReference>
<evidence type="ECO:0000256" key="2">
    <source>
        <dbReference type="ARBA" id="ARBA00023002"/>
    </source>
</evidence>
<accession>A0A6A6TQG9</accession>
<evidence type="ECO:0000313" key="4">
    <source>
        <dbReference type="Proteomes" id="UP000799324"/>
    </source>
</evidence>
<name>A0A6A6TQG9_9PLEO</name>
<gene>
    <name evidence="3" type="ORF">K491DRAFT_773893</name>
</gene>
<dbReference type="GO" id="GO:0016491">
    <property type="term" value="F:oxidoreductase activity"/>
    <property type="evidence" value="ECO:0007669"/>
    <property type="project" value="UniProtKB-KW"/>
</dbReference>
<keyword evidence="4" id="KW-1185">Reference proteome</keyword>
<protein>
    <submittedName>
        <fullName evidence="3">Dehydrogenase/reductase</fullName>
    </submittedName>
</protein>
<dbReference type="InterPro" id="IPR002347">
    <property type="entry name" value="SDR_fam"/>
</dbReference>
<reference evidence="3" key="1">
    <citation type="journal article" date="2020" name="Stud. Mycol.">
        <title>101 Dothideomycetes genomes: a test case for predicting lifestyles and emergence of pathogens.</title>
        <authorList>
            <person name="Haridas S."/>
            <person name="Albert R."/>
            <person name="Binder M."/>
            <person name="Bloem J."/>
            <person name="Labutti K."/>
            <person name="Salamov A."/>
            <person name="Andreopoulos B."/>
            <person name="Baker S."/>
            <person name="Barry K."/>
            <person name="Bills G."/>
            <person name="Bluhm B."/>
            <person name="Cannon C."/>
            <person name="Castanera R."/>
            <person name="Culley D."/>
            <person name="Daum C."/>
            <person name="Ezra D."/>
            <person name="Gonzalez J."/>
            <person name="Henrissat B."/>
            <person name="Kuo A."/>
            <person name="Liang C."/>
            <person name="Lipzen A."/>
            <person name="Lutzoni F."/>
            <person name="Magnuson J."/>
            <person name="Mondo S."/>
            <person name="Nolan M."/>
            <person name="Ohm R."/>
            <person name="Pangilinan J."/>
            <person name="Park H.-J."/>
            <person name="Ramirez L."/>
            <person name="Alfaro M."/>
            <person name="Sun H."/>
            <person name="Tritt A."/>
            <person name="Yoshinaga Y."/>
            <person name="Zwiers L.-H."/>
            <person name="Turgeon B."/>
            <person name="Goodwin S."/>
            <person name="Spatafora J."/>
            <person name="Crous P."/>
            <person name="Grigoriev I."/>
        </authorList>
    </citation>
    <scope>NUCLEOTIDE SEQUENCE</scope>
    <source>
        <strain evidence="3">CBS 122681</strain>
    </source>
</reference>
<dbReference type="Pfam" id="PF00106">
    <property type="entry name" value="adh_short"/>
    <property type="match status" value="1"/>
</dbReference>
<evidence type="ECO:0000313" key="3">
    <source>
        <dbReference type="EMBL" id="KAF2661561.1"/>
    </source>
</evidence>
<proteinExistence type="inferred from homology"/>
<dbReference type="PANTHER" id="PTHR24320">
    <property type="entry name" value="RETINOL DEHYDROGENASE"/>
    <property type="match status" value="1"/>
</dbReference>
<dbReference type="AlphaFoldDB" id="A0A6A6TQG9"/>